<sequence>MDGKSRLAVWLYRGSLVVLILFFVGFSVVMPIDAMAQASRSTNDALNTFIVVGAFVAFGVLSIVIALGRVFVQRSCLQDIPKRYLPITPEDLPHRASRELLLRQMDRSHELAQIFKTPSESVIHPGLSRPIDKDAEDNDDQNGGVSVPSLPPLLNYEDSVKIITSRLKYQGVFSNLLELDPPVGNTFADIIHTLFTQTGQHPHEAAVYVELYEHIRFSGQEITAVQFLRFMDLSLYLVDALMSAHGQQNESGSRSLDDGELESLNIPPVTQYLNVESQSEIHYLTTTNTNSTVARRVTAENFDQSSPQNQPSSDLESTDSVLQNHKAPV</sequence>
<keyword evidence="11" id="KW-1185">Reference proteome</keyword>
<dbReference type="PANTHER" id="PTHR40021:SF1">
    <property type="entry name" value="DEFECT AT LOW TEMPERATURE PROTEIN 1"/>
    <property type="match status" value="1"/>
</dbReference>
<accession>A0A1G4KLC6</accession>
<evidence type="ECO:0000313" key="11">
    <source>
        <dbReference type="Proteomes" id="UP000189911"/>
    </source>
</evidence>
<evidence type="ECO:0000256" key="5">
    <source>
        <dbReference type="ARBA" id="ARBA00022692"/>
    </source>
</evidence>
<evidence type="ECO:0000256" key="8">
    <source>
        <dbReference type="RuleBase" id="RU367100"/>
    </source>
</evidence>
<gene>
    <name evidence="8" type="primary">DLT1</name>
    <name evidence="10" type="ORF">LANO_0H02608G</name>
</gene>
<evidence type="ECO:0000256" key="4">
    <source>
        <dbReference type="ARBA" id="ARBA00021353"/>
    </source>
</evidence>
<evidence type="ECO:0000256" key="6">
    <source>
        <dbReference type="ARBA" id="ARBA00022989"/>
    </source>
</evidence>
<keyword evidence="6 8" id="KW-1133">Transmembrane helix</keyword>
<feature type="region of interest" description="Disordered" evidence="9">
    <location>
        <begin position="300"/>
        <end position="329"/>
    </location>
</feature>
<comment type="function">
    <text evidence="1 8">Required for growth under high-pressure and low-temperature conditions.</text>
</comment>
<comment type="similarity">
    <text evidence="3 8">Belongs to the DLT1 family.</text>
</comment>
<feature type="region of interest" description="Disordered" evidence="9">
    <location>
        <begin position="123"/>
        <end position="149"/>
    </location>
</feature>
<evidence type="ECO:0000256" key="9">
    <source>
        <dbReference type="SAM" id="MobiDB-lite"/>
    </source>
</evidence>
<keyword evidence="5 8" id="KW-0812">Transmembrane</keyword>
<dbReference type="EMBL" id="LT598447">
    <property type="protein sequence ID" value="SCV05216.1"/>
    <property type="molecule type" value="Genomic_DNA"/>
</dbReference>
<reference evidence="11" key="1">
    <citation type="submission" date="2016-03" db="EMBL/GenBank/DDBJ databases">
        <authorList>
            <person name="Devillers Hugo."/>
        </authorList>
    </citation>
    <scope>NUCLEOTIDE SEQUENCE [LARGE SCALE GENOMIC DNA]</scope>
</reference>
<dbReference type="AlphaFoldDB" id="A0A1G4KLC6"/>
<evidence type="ECO:0000256" key="7">
    <source>
        <dbReference type="ARBA" id="ARBA00023136"/>
    </source>
</evidence>
<name>A0A1G4KLC6_9SACH</name>
<keyword evidence="7 8" id="KW-0472">Membrane</keyword>
<feature type="compositionally biased region" description="Polar residues" evidence="9">
    <location>
        <begin position="314"/>
        <end position="323"/>
    </location>
</feature>
<proteinExistence type="inferred from homology"/>
<organism evidence="10 11">
    <name type="scientific">Lachancea nothofagi CBS 11611</name>
    <dbReference type="NCBI Taxonomy" id="1266666"/>
    <lineage>
        <taxon>Eukaryota</taxon>
        <taxon>Fungi</taxon>
        <taxon>Dikarya</taxon>
        <taxon>Ascomycota</taxon>
        <taxon>Saccharomycotina</taxon>
        <taxon>Saccharomycetes</taxon>
        <taxon>Saccharomycetales</taxon>
        <taxon>Saccharomycetaceae</taxon>
        <taxon>Lachancea</taxon>
    </lineage>
</organism>
<dbReference type="OrthoDB" id="4096362at2759"/>
<comment type="subcellular location">
    <subcellularLocation>
        <location evidence="2 8">Membrane</location>
        <topology evidence="2 8">Multi-pass membrane protein</topology>
    </subcellularLocation>
</comment>
<feature type="transmembrane region" description="Helical" evidence="8">
    <location>
        <begin position="7"/>
        <end position="29"/>
    </location>
</feature>
<feature type="compositionally biased region" description="Low complexity" evidence="9">
    <location>
        <begin position="304"/>
        <end position="313"/>
    </location>
</feature>
<dbReference type="InterPro" id="IPR038869">
    <property type="entry name" value="DLT1"/>
</dbReference>
<evidence type="ECO:0000256" key="2">
    <source>
        <dbReference type="ARBA" id="ARBA00004141"/>
    </source>
</evidence>
<dbReference type="Proteomes" id="UP000189911">
    <property type="component" value="Chromosome H"/>
</dbReference>
<dbReference type="GO" id="GO:0016020">
    <property type="term" value="C:membrane"/>
    <property type="evidence" value="ECO:0007669"/>
    <property type="project" value="UniProtKB-SubCell"/>
</dbReference>
<feature type="transmembrane region" description="Helical" evidence="8">
    <location>
        <begin position="49"/>
        <end position="72"/>
    </location>
</feature>
<protein>
    <recommendedName>
        <fullName evidence="4 8">Defect at low temperature protein 1</fullName>
    </recommendedName>
</protein>
<dbReference type="PANTHER" id="PTHR40021">
    <property type="entry name" value="DEFECT AT LOW TEMPERATURE PROTEIN 1"/>
    <property type="match status" value="1"/>
</dbReference>
<evidence type="ECO:0000313" key="10">
    <source>
        <dbReference type="EMBL" id="SCV05216.1"/>
    </source>
</evidence>
<evidence type="ECO:0000256" key="3">
    <source>
        <dbReference type="ARBA" id="ARBA00005550"/>
    </source>
</evidence>
<evidence type="ECO:0000256" key="1">
    <source>
        <dbReference type="ARBA" id="ARBA00002489"/>
    </source>
</evidence>